<dbReference type="AlphaFoldDB" id="A0A4Y3KET6"/>
<feature type="region of interest" description="Disordered" evidence="1">
    <location>
        <begin position="21"/>
        <end position="65"/>
    </location>
</feature>
<accession>A0A4Y3KET6</accession>
<reference evidence="3 4" key="1">
    <citation type="submission" date="2019-06" db="EMBL/GenBank/DDBJ databases">
        <title>Whole genome shotgun sequence of Cellulomonas uda NBRC 3747.</title>
        <authorList>
            <person name="Hosoyama A."/>
            <person name="Uohara A."/>
            <person name="Ohji S."/>
            <person name="Ichikawa N."/>
        </authorList>
    </citation>
    <scope>NUCLEOTIDE SEQUENCE [LARGE SCALE GENOMIC DNA]</scope>
    <source>
        <strain evidence="3 4">NBRC 3747</strain>
    </source>
</reference>
<dbReference type="PANTHER" id="PTHR24094:SF15">
    <property type="entry name" value="AMP-DEPENDENT SYNTHETASE_LIGASE DOMAIN-CONTAINING PROTEIN-RELATED"/>
    <property type="match status" value="1"/>
</dbReference>
<feature type="compositionally biased region" description="Low complexity" evidence="1">
    <location>
        <begin position="31"/>
        <end position="65"/>
    </location>
</feature>
<evidence type="ECO:0000313" key="4">
    <source>
        <dbReference type="Proteomes" id="UP000315842"/>
    </source>
</evidence>
<comment type="caution">
    <text evidence="3">The sequence shown here is derived from an EMBL/GenBank/DDBJ whole genome shotgun (WGS) entry which is preliminary data.</text>
</comment>
<dbReference type="Proteomes" id="UP000315842">
    <property type="component" value="Unassembled WGS sequence"/>
</dbReference>
<protein>
    <submittedName>
        <fullName evidence="3">Calcium-binding protein</fullName>
    </submittedName>
</protein>
<organism evidence="3 4">
    <name type="scientific">Cellulomonas uda</name>
    <dbReference type="NCBI Taxonomy" id="1714"/>
    <lineage>
        <taxon>Bacteria</taxon>
        <taxon>Bacillati</taxon>
        <taxon>Actinomycetota</taxon>
        <taxon>Actinomycetes</taxon>
        <taxon>Micrococcales</taxon>
        <taxon>Cellulomonadaceae</taxon>
        <taxon>Cellulomonas</taxon>
    </lineage>
</organism>
<feature type="region of interest" description="Disordered" evidence="1">
    <location>
        <begin position="245"/>
        <end position="310"/>
    </location>
</feature>
<dbReference type="EMBL" id="BJLP01000049">
    <property type="protein sequence ID" value="GEA82166.1"/>
    <property type="molecule type" value="Genomic_DNA"/>
</dbReference>
<dbReference type="Pfam" id="PF05901">
    <property type="entry name" value="Excalibur"/>
    <property type="match status" value="1"/>
</dbReference>
<dbReference type="PANTHER" id="PTHR24094">
    <property type="entry name" value="SECRETED PROTEIN"/>
    <property type="match status" value="1"/>
</dbReference>
<name>A0A4Y3KET6_CELUD</name>
<evidence type="ECO:0000259" key="2">
    <source>
        <dbReference type="SMART" id="SM00894"/>
    </source>
</evidence>
<evidence type="ECO:0000313" key="3">
    <source>
        <dbReference type="EMBL" id="GEA82166.1"/>
    </source>
</evidence>
<keyword evidence="4" id="KW-1185">Reference proteome</keyword>
<dbReference type="SMART" id="SM00894">
    <property type="entry name" value="Excalibur"/>
    <property type="match status" value="1"/>
</dbReference>
<dbReference type="InterPro" id="IPR008613">
    <property type="entry name" value="Excalibur_Ca-bd_domain"/>
</dbReference>
<gene>
    <name evidence="3" type="ORF">CUD01_26100</name>
</gene>
<feature type="domain" description="Excalibur calcium-binding" evidence="2">
    <location>
        <begin position="274"/>
        <end position="310"/>
    </location>
</feature>
<dbReference type="Pfam" id="PF07510">
    <property type="entry name" value="GmrSD_C"/>
    <property type="match status" value="1"/>
</dbReference>
<sequence>MCAVAGLLAALTLAGCSDVSLGPSTQPAERPPATAAADPTAPADATASSRGTAAPPAPTASTDPGPAVAALDRLVVAGRAPLTGYDRDLFGYRAVDANRNGCDTRNDILRRDLVDAVVRADGCVVLSGTLVDPYSGGTIAFERGAATSGAVQVDHVVALADAWQKGAQRWDAATREAFANDPLNLLAVDGTLNAAKGSGDAATWLPPARGSRCAYVARQVAVKQAYALRVTAAERDAIARVLRSCPDEALPPPSPVTPRRATTGAAPTPPPDGSFASCADARAAGAAPLHAGDPGYRRGLDGDGDGIACE</sequence>
<feature type="compositionally biased region" description="Low complexity" evidence="1">
    <location>
        <begin position="276"/>
        <end position="294"/>
    </location>
</feature>
<feature type="compositionally biased region" description="Low complexity" evidence="1">
    <location>
        <begin position="257"/>
        <end position="266"/>
    </location>
</feature>
<dbReference type="InterPro" id="IPR011089">
    <property type="entry name" value="GmrSD_C"/>
</dbReference>
<evidence type="ECO:0000256" key="1">
    <source>
        <dbReference type="SAM" id="MobiDB-lite"/>
    </source>
</evidence>
<proteinExistence type="predicted"/>